<sequence>MSTTYLADFAEPIFIPKRSKLLRFLSNTPLFAIFAQEKMAPTLGPELAPGHNPSSRGRSMTSLRSSSSRTSTTHVTALSPTRSISSSSIMFDDEDIDVVREEGLRHSNERLEARPWQLGRYKTTPFAEKLLDVLQALRVPQWSAYKDLAPQSIEIFKVSGSLTNAVFFVSSTSHTLPKLLLRIYGPSSGTLISRPRELHTLHVLSSQYHIGPRVYGTFENGRIEEYFDSSALTASDLRDAKISSWIGARMAELHQVDITSVEDSSLISASGEVRESQLGARKNVETWLAPAREVLALPSVTDAIRRELDLDTFEAEWKEYMLWLKAQEQEVGASRRVFAHNDTQYGNLLRMNSVPANAAEHRQIIVVDFEYASVNPAAFDIANHFHEWTANYHSEVPHILHPDRYPTHDQRRNFYRAYITHSLTSPAADLLVKTSMDTQIARLERQVQIWSPASHGMWALWGLIQAREFLEGQDGEPEFDYVGYARCRMESFRRELRALRAQ</sequence>
<keyword evidence="4" id="KW-1185">Reference proteome</keyword>
<dbReference type="GO" id="GO:0005737">
    <property type="term" value="C:cytoplasm"/>
    <property type="evidence" value="ECO:0007669"/>
    <property type="project" value="TreeGrafter"/>
</dbReference>
<evidence type="ECO:0000256" key="1">
    <source>
        <dbReference type="ARBA" id="ARBA00038211"/>
    </source>
</evidence>
<organism evidence="3 4">
    <name type="scientific">Steccherinum ochraceum</name>
    <dbReference type="NCBI Taxonomy" id="92696"/>
    <lineage>
        <taxon>Eukaryota</taxon>
        <taxon>Fungi</taxon>
        <taxon>Dikarya</taxon>
        <taxon>Basidiomycota</taxon>
        <taxon>Agaricomycotina</taxon>
        <taxon>Agaricomycetes</taxon>
        <taxon>Polyporales</taxon>
        <taxon>Steccherinaceae</taxon>
        <taxon>Steccherinum</taxon>
    </lineage>
</organism>
<dbReference type="SUPFAM" id="SSF56112">
    <property type="entry name" value="Protein kinase-like (PK-like)"/>
    <property type="match status" value="1"/>
</dbReference>
<dbReference type="PANTHER" id="PTHR22603:SF93">
    <property type="entry name" value="RE24176P"/>
    <property type="match status" value="1"/>
</dbReference>
<name>A0A4R0S2K5_9APHY</name>
<dbReference type="Gene3D" id="3.90.1200.10">
    <property type="match status" value="1"/>
</dbReference>
<dbReference type="Proteomes" id="UP000292702">
    <property type="component" value="Unassembled WGS sequence"/>
</dbReference>
<dbReference type="AlphaFoldDB" id="A0A4R0S2K5"/>
<protein>
    <recommendedName>
        <fullName evidence="5">Choline kinase N-terminal domain-containing protein</fullName>
    </recommendedName>
</protein>
<gene>
    <name evidence="3" type="ORF">EIP91_002375</name>
</gene>
<dbReference type="GO" id="GO:0006646">
    <property type="term" value="P:phosphatidylethanolamine biosynthetic process"/>
    <property type="evidence" value="ECO:0007669"/>
    <property type="project" value="TreeGrafter"/>
</dbReference>
<evidence type="ECO:0000256" key="2">
    <source>
        <dbReference type="SAM" id="MobiDB-lite"/>
    </source>
</evidence>
<evidence type="ECO:0008006" key="5">
    <source>
        <dbReference type="Google" id="ProtNLM"/>
    </source>
</evidence>
<dbReference type="GO" id="GO:0004103">
    <property type="term" value="F:choline kinase activity"/>
    <property type="evidence" value="ECO:0007669"/>
    <property type="project" value="TreeGrafter"/>
</dbReference>
<reference evidence="3 4" key="1">
    <citation type="submission" date="2018-11" db="EMBL/GenBank/DDBJ databases">
        <title>Genome assembly of Steccherinum ochraceum LE-BIN_3174, the white-rot fungus of the Steccherinaceae family (The Residual Polyporoid clade, Polyporales, Basidiomycota).</title>
        <authorList>
            <person name="Fedorova T.V."/>
            <person name="Glazunova O.A."/>
            <person name="Landesman E.O."/>
            <person name="Moiseenko K.V."/>
            <person name="Psurtseva N.V."/>
            <person name="Savinova O.S."/>
            <person name="Shakhova N.V."/>
            <person name="Tyazhelova T.V."/>
            <person name="Vasina D.V."/>
        </authorList>
    </citation>
    <scope>NUCLEOTIDE SEQUENCE [LARGE SCALE GENOMIC DNA]</scope>
    <source>
        <strain evidence="3 4">LE-BIN_3174</strain>
    </source>
</reference>
<feature type="region of interest" description="Disordered" evidence="2">
    <location>
        <begin position="43"/>
        <end position="81"/>
    </location>
</feature>
<dbReference type="Gene3D" id="3.30.200.20">
    <property type="entry name" value="Phosphorylase Kinase, domain 1"/>
    <property type="match status" value="1"/>
</dbReference>
<dbReference type="CDD" id="cd05157">
    <property type="entry name" value="ETNK_euk"/>
    <property type="match status" value="1"/>
</dbReference>
<dbReference type="Pfam" id="PF01633">
    <property type="entry name" value="Choline_kinase"/>
    <property type="match status" value="1"/>
</dbReference>
<dbReference type="STRING" id="92696.A0A4R0S2K5"/>
<proteinExistence type="inferred from homology"/>
<dbReference type="OrthoDB" id="10267235at2759"/>
<comment type="similarity">
    <text evidence="1">Belongs to the choline/ethanolamine kinase family.</text>
</comment>
<dbReference type="InterPro" id="IPR011009">
    <property type="entry name" value="Kinase-like_dom_sf"/>
</dbReference>
<dbReference type="EMBL" id="RWJN01000017">
    <property type="protein sequence ID" value="TCD70654.1"/>
    <property type="molecule type" value="Genomic_DNA"/>
</dbReference>
<dbReference type="GO" id="GO:0004305">
    <property type="term" value="F:ethanolamine kinase activity"/>
    <property type="evidence" value="ECO:0007669"/>
    <property type="project" value="TreeGrafter"/>
</dbReference>
<dbReference type="PANTHER" id="PTHR22603">
    <property type="entry name" value="CHOLINE/ETHANOALAMINE KINASE"/>
    <property type="match status" value="1"/>
</dbReference>
<accession>A0A4R0S2K5</accession>
<evidence type="ECO:0000313" key="4">
    <source>
        <dbReference type="Proteomes" id="UP000292702"/>
    </source>
</evidence>
<comment type="caution">
    <text evidence="3">The sequence shown here is derived from an EMBL/GenBank/DDBJ whole genome shotgun (WGS) entry which is preliminary data.</text>
</comment>
<feature type="compositionally biased region" description="Low complexity" evidence="2">
    <location>
        <begin position="54"/>
        <end position="73"/>
    </location>
</feature>
<evidence type="ECO:0000313" key="3">
    <source>
        <dbReference type="EMBL" id="TCD70654.1"/>
    </source>
</evidence>